<proteinExistence type="predicted"/>
<evidence type="ECO:0000313" key="3">
    <source>
        <dbReference type="EMBL" id="RBW71160.1"/>
    </source>
</evidence>
<feature type="transmembrane region" description="Helical" evidence="1">
    <location>
        <begin position="103"/>
        <end position="118"/>
    </location>
</feature>
<keyword evidence="1" id="KW-1133">Transmembrane helix</keyword>
<evidence type="ECO:0000313" key="4">
    <source>
        <dbReference type="Proteomes" id="UP000253314"/>
    </source>
</evidence>
<feature type="transmembrane region" description="Helical" evidence="1">
    <location>
        <begin position="303"/>
        <end position="322"/>
    </location>
</feature>
<feature type="transmembrane region" description="Helical" evidence="1">
    <location>
        <begin position="125"/>
        <end position="150"/>
    </location>
</feature>
<keyword evidence="1" id="KW-0472">Membrane</keyword>
<name>A0A366XXN6_9BACI</name>
<comment type="caution">
    <text evidence="3">The sequence shown here is derived from an EMBL/GenBank/DDBJ whole genome shotgun (WGS) entry which is preliminary data.</text>
</comment>
<accession>A0A366XXN6</accession>
<gene>
    <name evidence="3" type="ORF">DS031_02640</name>
</gene>
<feature type="transmembrane region" description="Helical" evidence="1">
    <location>
        <begin position="328"/>
        <end position="349"/>
    </location>
</feature>
<dbReference type="PANTHER" id="PTHR30590">
    <property type="entry name" value="INNER MEMBRANE PROTEIN"/>
    <property type="match status" value="1"/>
</dbReference>
<feature type="transmembrane region" description="Helical" evidence="1">
    <location>
        <begin position="5"/>
        <end position="24"/>
    </location>
</feature>
<protein>
    <submittedName>
        <fullName evidence="3">DUF418 domain-containing protein</fullName>
    </submittedName>
</protein>
<dbReference type="PANTHER" id="PTHR30590:SF2">
    <property type="entry name" value="INNER MEMBRANE PROTEIN"/>
    <property type="match status" value="1"/>
</dbReference>
<dbReference type="EMBL" id="QOCW01000002">
    <property type="protein sequence ID" value="RBW71160.1"/>
    <property type="molecule type" value="Genomic_DNA"/>
</dbReference>
<dbReference type="AlphaFoldDB" id="A0A366XXN6"/>
<feature type="transmembrane region" description="Helical" evidence="1">
    <location>
        <begin position="197"/>
        <end position="216"/>
    </location>
</feature>
<dbReference type="Proteomes" id="UP000253314">
    <property type="component" value="Unassembled WGS sequence"/>
</dbReference>
<feature type="transmembrane region" description="Helical" evidence="1">
    <location>
        <begin position="262"/>
        <end position="282"/>
    </location>
</feature>
<reference evidence="3 4" key="1">
    <citation type="submission" date="2018-07" db="EMBL/GenBank/DDBJ databases">
        <title>Lottiidibacillus patelloidae gen. nov., sp. nov., isolated from the intestinal tract of a marine limpet and the reclassification of B. taeanensis BH030017T, B. algicola KMM 3737T and B. hwajinpoensis SW-72T as genus Lottiidibacillus.</title>
        <authorList>
            <person name="Liu R."/>
            <person name="Huang Z."/>
        </authorList>
    </citation>
    <scope>NUCLEOTIDE SEQUENCE [LARGE SCALE GENOMIC DNA]</scope>
    <source>
        <strain evidence="3 4">BH030017</strain>
    </source>
</reference>
<feature type="domain" description="DUF418" evidence="2">
    <location>
        <begin position="215"/>
        <end position="368"/>
    </location>
</feature>
<keyword evidence="4" id="KW-1185">Reference proteome</keyword>
<dbReference type="InterPro" id="IPR007349">
    <property type="entry name" value="DUF418"/>
</dbReference>
<feature type="transmembrane region" description="Helical" evidence="1">
    <location>
        <begin position="76"/>
        <end position="97"/>
    </location>
</feature>
<evidence type="ECO:0000259" key="2">
    <source>
        <dbReference type="Pfam" id="PF04235"/>
    </source>
</evidence>
<dbReference type="OrthoDB" id="9807744at2"/>
<sequence>MRGFAILGIFFVNMLAFHSPFLYLNPQSWWKSSPDYYAYIFIDIFAQSSFYTLFSFLFGFGMIIFKERAVKRGFSFVRLFMKRLLSLLIFGVIHAFFIWHGDILITYALFGFILLLFHKAKSRTLLIWTSALLLIPSLLIGGMLFMASILSPTEWSTLVENQEMIKRSLHVYSSGTYLDITRQRFIDWTYVNGNENIVFIFLSLFPMFLLGAYTAKKKWLSHVELHKRAFMTGAFLSFIAGFAFKIIPLFSDNAGLLYLQDALGGPFVAIFYICMMALASLHKVLKPIMIPFSLVGRLSLSHYLFQSVIGTLLFYSYGLGLYGKTGAFTGTIMVVVIFSFQVIISKMWLKRYRFGPIEWIWKIATYGKKTELLKKGVD</sequence>
<organism evidence="3 4">
    <name type="scientific">Bacillus taeanensis</name>
    <dbReference type="NCBI Taxonomy" id="273032"/>
    <lineage>
        <taxon>Bacteria</taxon>
        <taxon>Bacillati</taxon>
        <taxon>Bacillota</taxon>
        <taxon>Bacilli</taxon>
        <taxon>Bacillales</taxon>
        <taxon>Bacillaceae</taxon>
        <taxon>Bacillus</taxon>
    </lineage>
</organism>
<feature type="transmembrane region" description="Helical" evidence="1">
    <location>
        <begin position="228"/>
        <end position="250"/>
    </location>
</feature>
<dbReference type="InterPro" id="IPR052529">
    <property type="entry name" value="Bact_Transport_Assoc"/>
</dbReference>
<dbReference type="Pfam" id="PF04235">
    <property type="entry name" value="DUF418"/>
    <property type="match status" value="1"/>
</dbReference>
<keyword evidence="1" id="KW-0812">Transmembrane</keyword>
<feature type="transmembrane region" description="Helical" evidence="1">
    <location>
        <begin position="36"/>
        <end position="64"/>
    </location>
</feature>
<evidence type="ECO:0000256" key="1">
    <source>
        <dbReference type="SAM" id="Phobius"/>
    </source>
</evidence>